<reference evidence="3" key="1">
    <citation type="journal article" date="2017" name="Front. Plant Sci.">
        <title>Climate Clever Clovers: New Paradigm to Reduce the Environmental Footprint of Ruminants by Breeding Low Methanogenic Forages Utilizing Haplotype Variation.</title>
        <authorList>
            <person name="Kaur P."/>
            <person name="Appels R."/>
            <person name="Bayer P.E."/>
            <person name="Keeble-Gagnere G."/>
            <person name="Wang J."/>
            <person name="Hirakawa H."/>
            <person name="Shirasawa K."/>
            <person name="Vercoe P."/>
            <person name="Stefanova K."/>
            <person name="Durmic Z."/>
            <person name="Nichols P."/>
            <person name="Revell C."/>
            <person name="Isobe S.N."/>
            <person name="Edwards D."/>
            <person name="Erskine W."/>
        </authorList>
    </citation>
    <scope>NUCLEOTIDE SEQUENCE [LARGE SCALE GENOMIC DNA]</scope>
    <source>
        <strain evidence="3">cv. Daliak</strain>
    </source>
</reference>
<accession>A0A2Z6MS68</accession>
<protein>
    <submittedName>
        <fullName evidence="2">Uncharacterized protein</fullName>
    </submittedName>
</protein>
<evidence type="ECO:0000313" key="2">
    <source>
        <dbReference type="EMBL" id="GAU32583.1"/>
    </source>
</evidence>
<organism evidence="2 3">
    <name type="scientific">Trifolium subterraneum</name>
    <name type="common">Subterranean clover</name>
    <dbReference type="NCBI Taxonomy" id="3900"/>
    <lineage>
        <taxon>Eukaryota</taxon>
        <taxon>Viridiplantae</taxon>
        <taxon>Streptophyta</taxon>
        <taxon>Embryophyta</taxon>
        <taxon>Tracheophyta</taxon>
        <taxon>Spermatophyta</taxon>
        <taxon>Magnoliopsida</taxon>
        <taxon>eudicotyledons</taxon>
        <taxon>Gunneridae</taxon>
        <taxon>Pentapetalae</taxon>
        <taxon>rosids</taxon>
        <taxon>fabids</taxon>
        <taxon>Fabales</taxon>
        <taxon>Fabaceae</taxon>
        <taxon>Papilionoideae</taxon>
        <taxon>50 kb inversion clade</taxon>
        <taxon>NPAAA clade</taxon>
        <taxon>Hologalegina</taxon>
        <taxon>IRL clade</taxon>
        <taxon>Trifolieae</taxon>
        <taxon>Trifolium</taxon>
    </lineage>
</organism>
<keyword evidence="3" id="KW-1185">Reference proteome</keyword>
<name>A0A2Z6MS68_TRISU</name>
<gene>
    <name evidence="2" type="ORF">TSUD_146970</name>
</gene>
<feature type="compositionally biased region" description="Low complexity" evidence="1">
    <location>
        <begin position="300"/>
        <end position="320"/>
    </location>
</feature>
<evidence type="ECO:0000256" key="1">
    <source>
        <dbReference type="SAM" id="MobiDB-lite"/>
    </source>
</evidence>
<feature type="region of interest" description="Disordered" evidence="1">
    <location>
        <begin position="286"/>
        <end position="322"/>
    </location>
</feature>
<sequence length="387" mass="43450">MFDASGNHMFPFYWSSSPRLIKGTRHGTLNEYERLAVSALSKFQVLSSAELISREDKPQALGEYMGQRSIIPCCSLNPEVKKGRKSNLLPSLFTKDLDSLDVIIYGFQKYARTSSLADLPFEDLRQVALDHHIQGVLLTYYLSNRQEHESIDFINKMESADTSLSALEKEFAAAKSKFEEDLAAVKAEQEDKVKAAVKAKDDEVVALKGKLVIVEGELTEEKVKAKTQQEEASLNAEALTGWIEQLEVEGASQFDEGFKFALEQVKVVFPDVDAVKLGYIMEKSSKKQHNAPLRRSSRVKSSQPLSSKPKSSKKISTSKIKNSKPKNQVIVIESSETDKADSDYIEFLRTYRTDEESWDSDLEDSQLTAESKLILGKEKNSPCNKEE</sequence>
<dbReference type="EMBL" id="DF973498">
    <property type="protein sequence ID" value="GAU32583.1"/>
    <property type="molecule type" value="Genomic_DNA"/>
</dbReference>
<dbReference type="AlphaFoldDB" id="A0A2Z6MS68"/>
<proteinExistence type="predicted"/>
<dbReference type="Proteomes" id="UP000242715">
    <property type="component" value="Unassembled WGS sequence"/>
</dbReference>
<evidence type="ECO:0000313" key="3">
    <source>
        <dbReference type="Proteomes" id="UP000242715"/>
    </source>
</evidence>